<protein>
    <submittedName>
        <fullName evidence="2">Transcriptional regulator</fullName>
    </submittedName>
</protein>
<dbReference type="RefSeq" id="WP_203935593.1">
    <property type="nucleotide sequence ID" value="NZ_BOON01000024.1"/>
</dbReference>
<evidence type="ECO:0000259" key="1">
    <source>
        <dbReference type="PROSITE" id="PS50943"/>
    </source>
</evidence>
<dbReference type="Proteomes" id="UP000599074">
    <property type="component" value="Unassembled WGS sequence"/>
</dbReference>
<dbReference type="InterPro" id="IPR001387">
    <property type="entry name" value="Cro/C1-type_HTH"/>
</dbReference>
<dbReference type="Pfam" id="PF01381">
    <property type="entry name" value="HTH_3"/>
    <property type="match status" value="1"/>
</dbReference>
<organism evidence="2 3">
    <name type="scientific">Planosporangium mesophilum</name>
    <dbReference type="NCBI Taxonomy" id="689768"/>
    <lineage>
        <taxon>Bacteria</taxon>
        <taxon>Bacillati</taxon>
        <taxon>Actinomycetota</taxon>
        <taxon>Actinomycetes</taxon>
        <taxon>Micromonosporales</taxon>
        <taxon>Micromonosporaceae</taxon>
        <taxon>Planosporangium</taxon>
    </lineage>
</organism>
<dbReference type="SUPFAM" id="SSF47413">
    <property type="entry name" value="lambda repressor-like DNA-binding domains"/>
    <property type="match status" value="1"/>
</dbReference>
<dbReference type="AlphaFoldDB" id="A0A8J3TKG1"/>
<gene>
    <name evidence="2" type="ORF">Pme01_26220</name>
</gene>
<sequence length="100" mass="10710">MSDDDDLPVLPGFREMARSARGHRDLLAGLVAERRAQGLSQAEVAVRMGTSQPAVARVEAGAVDVRLSTLQRYAAAVGRQLEVRLAPGEVGASRDQEREA</sequence>
<accession>A0A8J3TKG1</accession>
<reference evidence="2" key="1">
    <citation type="submission" date="2021-01" db="EMBL/GenBank/DDBJ databases">
        <title>Whole genome shotgun sequence of Planosporangium mesophilum NBRC 109066.</title>
        <authorList>
            <person name="Komaki H."/>
            <person name="Tamura T."/>
        </authorList>
    </citation>
    <scope>NUCLEOTIDE SEQUENCE</scope>
    <source>
        <strain evidence="2">NBRC 109066</strain>
    </source>
</reference>
<feature type="domain" description="HTH cro/C1-type" evidence="1">
    <location>
        <begin position="30"/>
        <end position="84"/>
    </location>
</feature>
<proteinExistence type="predicted"/>
<dbReference type="Gene3D" id="1.10.260.40">
    <property type="entry name" value="lambda repressor-like DNA-binding domains"/>
    <property type="match status" value="1"/>
</dbReference>
<evidence type="ECO:0000313" key="2">
    <source>
        <dbReference type="EMBL" id="GII23025.1"/>
    </source>
</evidence>
<evidence type="ECO:0000313" key="3">
    <source>
        <dbReference type="Proteomes" id="UP000599074"/>
    </source>
</evidence>
<dbReference type="GO" id="GO:0003677">
    <property type="term" value="F:DNA binding"/>
    <property type="evidence" value="ECO:0007669"/>
    <property type="project" value="InterPro"/>
</dbReference>
<dbReference type="InterPro" id="IPR010982">
    <property type="entry name" value="Lambda_DNA-bd_dom_sf"/>
</dbReference>
<dbReference type="CDD" id="cd00093">
    <property type="entry name" value="HTH_XRE"/>
    <property type="match status" value="1"/>
</dbReference>
<name>A0A8J3TKG1_9ACTN</name>
<dbReference type="SMART" id="SM00530">
    <property type="entry name" value="HTH_XRE"/>
    <property type="match status" value="1"/>
</dbReference>
<dbReference type="EMBL" id="BOON01000024">
    <property type="protein sequence ID" value="GII23025.1"/>
    <property type="molecule type" value="Genomic_DNA"/>
</dbReference>
<keyword evidence="3" id="KW-1185">Reference proteome</keyword>
<comment type="caution">
    <text evidence="2">The sequence shown here is derived from an EMBL/GenBank/DDBJ whole genome shotgun (WGS) entry which is preliminary data.</text>
</comment>
<dbReference type="PROSITE" id="PS50943">
    <property type="entry name" value="HTH_CROC1"/>
    <property type="match status" value="1"/>
</dbReference>